<keyword evidence="2" id="KW-1185">Reference proteome</keyword>
<dbReference type="AlphaFoldDB" id="A0A2P6RKY3"/>
<evidence type="ECO:0000313" key="1">
    <source>
        <dbReference type="EMBL" id="PRQ47067.1"/>
    </source>
</evidence>
<proteinExistence type="predicted"/>
<sequence length="81" mass="8475">MRLGSVMRVGRRGCEVGHDAAGISHTGPSLQVAWATQAGCEVGFQIRSALEDCKDEAGLWRPICFFLGAALGQWAVGAEGG</sequence>
<dbReference type="Gramene" id="PRQ47067">
    <property type="protein sequence ID" value="PRQ47067"/>
    <property type="gene ID" value="RchiOBHm_Chr2g0095701"/>
</dbReference>
<reference evidence="1 2" key="1">
    <citation type="journal article" date="2018" name="Nat. Genet.">
        <title>The Rosa genome provides new insights in the design of modern roses.</title>
        <authorList>
            <person name="Bendahmane M."/>
        </authorList>
    </citation>
    <scope>NUCLEOTIDE SEQUENCE [LARGE SCALE GENOMIC DNA]</scope>
    <source>
        <strain evidence="2">cv. Old Blush</strain>
    </source>
</reference>
<organism evidence="1 2">
    <name type="scientific">Rosa chinensis</name>
    <name type="common">China rose</name>
    <dbReference type="NCBI Taxonomy" id="74649"/>
    <lineage>
        <taxon>Eukaryota</taxon>
        <taxon>Viridiplantae</taxon>
        <taxon>Streptophyta</taxon>
        <taxon>Embryophyta</taxon>
        <taxon>Tracheophyta</taxon>
        <taxon>Spermatophyta</taxon>
        <taxon>Magnoliopsida</taxon>
        <taxon>eudicotyledons</taxon>
        <taxon>Gunneridae</taxon>
        <taxon>Pentapetalae</taxon>
        <taxon>rosids</taxon>
        <taxon>fabids</taxon>
        <taxon>Rosales</taxon>
        <taxon>Rosaceae</taxon>
        <taxon>Rosoideae</taxon>
        <taxon>Rosoideae incertae sedis</taxon>
        <taxon>Rosa</taxon>
    </lineage>
</organism>
<comment type="caution">
    <text evidence="1">The sequence shown here is derived from an EMBL/GenBank/DDBJ whole genome shotgun (WGS) entry which is preliminary data.</text>
</comment>
<accession>A0A2P6RKY3</accession>
<dbReference type="EMBL" id="PDCK01000040">
    <property type="protein sequence ID" value="PRQ47067.1"/>
    <property type="molecule type" value="Genomic_DNA"/>
</dbReference>
<name>A0A2P6RKY3_ROSCH</name>
<dbReference type="Proteomes" id="UP000238479">
    <property type="component" value="Chromosome 2"/>
</dbReference>
<evidence type="ECO:0000313" key="2">
    <source>
        <dbReference type="Proteomes" id="UP000238479"/>
    </source>
</evidence>
<gene>
    <name evidence="1" type="ORF">RchiOBHm_Chr2g0095701</name>
</gene>
<protein>
    <submittedName>
        <fullName evidence="1">Uncharacterized protein</fullName>
    </submittedName>
</protein>